<evidence type="ECO:0000313" key="2">
    <source>
        <dbReference type="Proteomes" id="UP000252893"/>
    </source>
</evidence>
<reference evidence="1 2" key="1">
    <citation type="submission" date="2018-06" db="EMBL/GenBank/DDBJ databases">
        <title>Genomic Encyclopedia of Type Strains, Phase IV (KMG-IV): sequencing the most valuable type-strain genomes for metagenomic binning, comparative biology and taxonomic classification.</title>
        <authorList>
            <person name="Goeker M."/>
        </authorList>
    </citation>
    <scope>NUCLEOTIDE SEQUENCE [LARGE SCALE GENOMIC DNA]</scope>
    <source>
        <strain evidence="1 2">DSM 25619</strain>
    </source>
</reference>
<dbReference type="EMBL" id="QNRH01000016">
    <property type="protein sequence ID" value="RBO89314.1"/>
    <property type="molecule type" value="Genomic_DNA"/>
</dbReference>
<evidence type="ECO:0000313" key="1">
    <source>
        <dbReference type="EMBL" id="RBO89314.1"/>
    </source>
</evidence>
<accession>A0A366DJ22</accession>
<dbReference type="Proteomes" id="UP000252893">
    <property type="component" value="Unassembled WGS sequence"/>
</dbReference>
<sequence>MDAEIFMDEAKLVVAKEGFDASNPSLPEGDKLFDSDWLFAGTIVQAGLHVDNADYRLDKKPYPRISWNEPTNWSNVQVINFTPLPYVPTVLLIPLSDSRYWHDQGMVLFGADKRNRNFGDEYYRTGEITVSNSQIRIPRCYSKAGKWHFREDFMFLIMAM</sequence>
<dbReference type="OrthoDB" id="8451519at2"/>
<name>A0A366DJ22_9HYPH</name>
<dbReference type="RefSeq" id="WP_113946421.1">
    <property type="nucleotide sequence ID" value="NZ_JBHEEG010000001.1"/>
</dbReference>
<comment type="caution">
    <text evidence="1">The sequence shown here is derived from an EMBL/GenBank/DDBJ whole genome shotgun (WGS) entry which is preliminary data.</text>
</comment>
<proteinExistence type="predicted"/>
<organism evidence="1 2">
    <name type="scientific">Pseudochrobactrum asaccharolyticum</name>
    <dbReference type="NCBI Taxonomy" id="354351"/>
    <lineage>
        <taxon>Bacteria</taxon>
        <taxon>Pseudomonadati</taxon>
        <taxon>Pseudomonadota</taxon>
        <taxon>Alphaproteobacteria</taxon>
        <taxon>Hyphomicrobiales</taxon>
        <taxon>Brucellaceae</taxon>
        <taxon>Pseudochrobactrum</taxon>
    </lineage>
</organism>
<protein>
    <submittedName>
        <fullName evidence="1">Uncharacterized protein</fullName>
    </submittedName>
</protein>
<keyword evidence="2" id="KW-1185">Reference proteome</keyword>
<dbReference type="AlphaFoldDB" id="A0A366DJ22"/>
<gene>
    <name evidence="1" type="ORF">DFR47_11642</name>
</gene>